<evidence type="ECO:0000256" key="1">
    <source>
        <dbReference type="ARBA" id="ARBA00004323"/>
    </source>
</evidence>
<evidence type="ECO:0000313" key="15">
    <source>
        <dbReference type="Proteomes" id="UP001412067"/>
    </source>
</evidence>
<keyword evidence="3" id="KW-0328">Glycosyltransferase</keyword>
<feature type="region of interest" description="Disordered" evidence="13">
    <location>
        <begin position="66"/>
        <end position="85"/>
    </location>
</feature>
<sequence length="206" mass="23614">MRNSDRSKKGIHLWKKALLHFSLCFIMGLFTGFAPSSTTVSPLSTGQHPSTDIRIIKISEVQNKNHRWEPAPTMNSSASDNDEDEGEFGLRQQLIIITTADSHDPLQEAFLWRLGQTLRLVPPPLLWIIVEAYANSPETEKKLRESSVMYRHITCRGNFTAADTVYHQRNIALNHVEQHRLNGIVHFSGAFNIYTVQFFEEIRRVQ</sequence>
<dbReference type="EC" id="2.4.-.-" evidence="12"/>
<evidence type="ECO:0000256" key="5">
    <source>
        <dbReference type="ARBA" id="ARBA00022692"/>
    </source>
</evidence>
<evidence type="ECO:0000256" key="4">
    <source>
        <dbReference type="ARBA" id="ARBA00022679"/>
    </source>
</evidence>
<dbReference type="Gene3D" id="3.90.550.10">
    <property type="entry name" value="Spore Coat Polysaccharide Biosynthesis Protein SpsA, Chain A"/>
    <property type="match status" value="1"/>
</dbReference>
<comment type="subcellular location">
    <subcellularLocation>
        <location evidence="1 12">Golgi apparatus membrane</location>
        <topology evidence="1 12">Single-pass type II membrane protein</topology>
    </subcellularLocation>
</comment>
<evidence type="ECO:0000256" key="13">
    <source>
        <dbReference type="SAM" id="MobiDB-lite"/>
    </source>
</evidence>
<dbReference type="EMBL" id="JBBWWR010000002">
    <property type="protein sequence ID" value="KAK8969927.1"/>
    <property type="molecule type" value="Genomic_DNA"/>
</dbReference>
<gene>
    <name evidence="14" type="primary">IRX9</name>
    <name evidence="14" type="ORF">KSP40_PGU006363</name>
</gene>
<organism evidence="14 15">
    <name type="scientific">Platanthera guangdongensis</name>
    <dbReference type="NCBI Taxonomy" id="2320717"/>
    <lineage>
        <taxon>Eukaryota</taxon>
        <taxon>Viridiplantae</taxon>
        <taxon>Streptophyta</taxon>
        <taxon>Embryophyta</taxon>
        <taxon>Tracheophyta</taxon>
        <taxon>Spermatophyta</taxon>
        <taxon>Magnoliopsida</taxon>
        <taxon>Liliopsida</taxon>
        <taxon>Asparagales</taxon>
        <taxon>Orchidaceae</taxon>
        <taxon>Orchidoideae</taxon>
        <taxon>Orchideae</taxon>
        <taxon>Orchidinae</taxon>
        <taxon>Platanthera</taxon>
    </lineage>
</organism>
<evidence type="ECO:0000256" key="9">
    <source>
        <dbReference type="ARBA" id="ARBA00023136"/>
    </source>
</evidence>
<evidence type="ECO:0000256" key="11">
    <source>
        <dbReference type="ARBA" id="ARBA00023316"/>
    </source>
</evidence>
<keyword evidence="9" id="KW-0472">Membrane</keyword>
<evidence type="ECO:0000256" key="2">
    <source>
        <dbReference type="ARBA" id="ARBA00007706"/>
    </source>
</evidence>
<keyword evidence="15" id="KW-1185">Reference proteome</keyword>
<evidence type="ECO:0000256" key="6">
    <source>
        <dbReference type="ARBA" id="ARBA00022968"/>
    </source>
</evidence>
<dbReference type="PANTHER" id="PTHR10896:SF59">
    <property type="entry name" value="BETA-1,4-XYLOSYLTRANSFERASE IRX9"/>
    <property type="match status" value="1"/>
</dbReference>
<keyword evidence="11 12" id="KW-0961">Cell wall biogenesis/degradation</keyword>
<keyword evidence="7" id="KW-1133">Transmembrane helix</keyword>
<dbReference type="Proteomes" id="UP001412067">
    <property type="component" value="Unassembled WGS sequence"/>
</dbReference>
<comment type="similarity">
    <text evidence="2 12">Belongs to the glycosyltransferase 43 family.</text>
</comment>
<evidence type="ECO:0000313" key="14">
    <source>
        <dbReference type="EMBL" id="KAK8969927.1"/>
    </source>
</evidence>
<comment type="caution">
    <text evidence="14">The sequence shown here is derived from an EMBL/GenBank/DDBJ whole genome shotgun (WGS) entry which is preliminary data.</text>
</comment>
<evidence type="ECO:0000256" key="7">
    <source>
        <dbReference type="ARBA" id="ARBA00022989"/>
    </source>
</evidence>
<keyword evidence="10" id="KW-0325">Glycoprotein</keyword>
<keyword evidence="6 12" id="KW-0735">Signal-anchor</keyword>
<dbReference type="InterPro" id="IPR029044">
    <property type="entry name" value="Nucleotide-diphossugar_trans"/>
</dbReference>
<dbReference type="InterPro" id="IPR005027">
    <property type="entry name" value="Glyco_trans_43"/>
</dbReference>
<evidence type="ECO:0000256" key="8">
    <source>
        <dbReference type="ARBA" id="ARBA00023034"/>
    </source>
</evidence>
<dbReference type="PANTHER" id="PTHR10896">
    <property type="entry name" value="GALACTOSYLGALACTOSYLXYLOSYLPROTEIN 3-BETA-GLUCURONOSYLTRANSFERASE BETA-1,3-GLUCURONYLTRANSFERASE"/>
    <property type="match status" value="1"/>
</dbReference>
<keyword evidence="8 12" id="KW-0333">Golgi apparatus</keyword>
<proteinExistence type="inferred from homology"/>
<name>A0ABR2N0D5_9ASPA</name>
<accession>A0ABR2N0D5</accession>
<comment type="function">
    <text evidence="12">Involved in the synthesis of glucuronoxylan hemicellulose in secondary cell walls.</text>
</comment>
<dbReference type="Pfam" id="PF03360">
    <property type="entry name" value="Glyco_transf_43"/>
    <property type="match status" value="1"/>
</dbReference>
<evidence type="ECO:0000256" key="10">
    <source>
        <dbReference type="ARBA" id="ARBA00023180"/>
    </source>
</evidence>
<keyword evidence="4 12" id="KW-0808">Transferase</keyword>
<keyword evidence="5" id="KW-0812">Transmembrane</keyword>
<evidence type="ECO:0000256" key="3">
    <source>
        <dbReference type="ARBA" id="ARBA00022676"/>
    </source>
</evidence>
<protein>
    <recommendedName>
        <fullName evidence="12">Glycosyltransferases</fullName>
        <ecNumber evidence="12">2.4.-.-</ecNumber>
    </recommendedName>
</protein>
<reference evidence="14 15" key="1">
    <citation type="journal article" date="2022" name="Nat. Plants">
        <title>Genomes of leafy and leafless Platanthera orchids illuminate the evolution of mycoheterotrophy.</title>
        <authorList>
            <person name="Li M.H."/>
            <person name="Liu K.W."/>
            <person name="Li Z."/>
            <person name="Lu H.C."/>
            <person name="Ye Q.L."/>
            <person name="Zhang D."/>
            <person name="Wang J.Y."/>
            <person name="Li Y.F."/>
            <person name="Zhong Z.M."/>
            <person name="Liu X."/>
            <person name="Yu X."/>
            <person name="Liu D.K."/>
            <person name="Tu X.D."/>
            <person name="Liu B."/>
            <person name="Hao Y."/>
            <person name="Liao X.Y."/>
            <person name="Jiang Y.T."/>
            <person name="Sun W.H."/>
            <person name="Chen J."/>
            <person name="Chen Y.Q."/>
            <person name="Ai Y."/>
            <person name="Zhai J.W."/>
            <person name="Wu S.S."/>
            <person name="Zhou Z."/>
            <person name="Hsiao Y.Y."/>
            <person name="Wu W.L."/>
            <person name="Chen Y.Y."/>
            <person name="Lin Y.F."/>
            <person name="Hsu J.L."/>
            <person name="Li C.Y."/>
            <person name="Wang Z.W."/>
            <person name="Zhao X."/>
            <person name="Zhong W.Y."/>
            <person name="Ma X.K."/>
            <person name="Ma L."/>
            <person name="Huang J."/>
            <person name="Chen G.Z."/>
            <person name="Huang M.Z."/>
            <person name="Huang L."/>
            <person name="Peng D.H."/>
            <person name="Luo Y.B."/>
            <person name="Zou S.Q."/>
            <person name="Chen S.P."/>
            <person name="Lan S."/>
            <person name="Tsai W.C."/>
            <person name="Van de Peer Y."/>
            <person name="Liu Z.J."/>
        </authorList>
    </citation>
    <scope>NUCLEOTIDE SEQUENCE [LARGE SCALE GENOMIC DNA]</scope>
    <source>
        <strain evidence="14">Lor288</strain>
    </source>
</reference>
<evidence type="ECO:0000256" key="12">
    <source>
        <dbReference type="RuleBase" id="RU363127"/>
    </source>
</evidence>
<dbReference type="SUPFAM" id="SSF53448">
    <property type="entry name" value="Nucleotide-diphospho-sugar transferases"/>
    <property type="match status" value="1"/>
</dbReference>